<protein>
    <submittedName>
        <fullName evidence="1">Uncharacterized protein</fullName>
    </submittedName>
</protein>
<reference evidence="2" key="1">
    <citation type="journal article" date="2019" name="Int. J. Syst. Evol. Microbiol.">
        <title>The Global Catalogue of Microorganisms (GCM) 10K type strain sequencing project: providing services to taxonomists for standard genome sequencing and annotation.</title>
        <authorList>
            <consortium name="The Broad Institute Genomics Platform"/>
            <consortium name="The Broad Institute Genome Sequencing Center for Infectious Disease"/>
            <person name="Wu L."/>
            <person name="Ma J."/>
        </authorList>
    </citation>
    <scope>NUCLEOTIDE SEQUENCE [LARGE SCALE GENOMIC DNA]</scope>
    <source>
        <strain evidence="2">CGMCC 1.14993</strain>
    </source>
</reference>
<dbReference type="RefSeq" id="WP_087997820.1">
    <property type="nucleotide sequence ID" value="NZ_BMHB01000001.1"/>
</dbReference>
<keyword evidence="2" id="KW-1185">Reference proteome</keyword>
<proteinExistence type="predicted"/>
<dbReference type="AlphaFoldDB" id="A0A8J3AE98"/>
<dbReference type="Proteomes" id="UP000626244">
    <property type="component" value="Unassembled WGS sequence"/>
</dbReference>
<name>A0A8J3AE98_9BACI</name>
<sequence>MTRYIDFKDVKKMVSKKDLTKHVKLVGVKATADVKGKTQVGKVVYRQKADYSVPFENNA</sequence>
<gene>
    <name evidence="1" type="ORF">GCM10007380_14460</name>
</gene>
<dbReference type="EMBL" id="BMHB01000001">
    <property type="protein sequence ID" value="GGI12747.1"/>
    <property type="molecule type" value="Genomic_DNA"/>
</dbReference>
<organism evidence="1 2">
    <name type="scientific">Gottfriedia solisilvae</name>
    <dbReference type="NCBI Taxonomy" id="1516104"/>
    <lineage>
        <taxon>Bacteria</taxon>
        <taxon>Bacillati</taxon>
        <taxon>Bacillota</taxon>
        <taxon>Bacilli</taxon>
        <taxon>Bacillales</taxon>
        <taxon>Bacillaceae</taxon>
        <taxon>Gottfriedia</taxon>
    </lineage>
</organism>
<dbReference type="OrthoDB" id="2911272at2"/>
<evidence type="ECO:0000313" key="2">
    <source>
        <dbReference type="Proteomes" id="UP000626244"/>
    </source>
</evidence>
<accession>A0A8J3AE98</accession>
<comment type="caution">
    <text evidence="1">The sequence shown here is derived from an EMBL/GenBank/DDBJ whole genome shotgun (WGS) entry which is preliminary data.</text>
</comment>
<evidence type="ECO:0000313" key="1">
    <source>
        <dbReference type="EMBL" id="GGI12747.1"/>
    </source>
</evidence>